<sequence>MAVASRFREYLSPGGSSKGERKLVQKLDFFILTFCCLMYFLNYLDRSNLTNAYVSGMKEDLHFKGNQLTQINTVFTVGYVIGQIPSNLALYYIKPRIFFPSMLLVWGALTMVTAATQNPQSIMAIRFFQALAESSTFVGTHYILGAWYTERELGKRSGIFTASGLAGTMIGGFIQTGIHSSMDGLQGLAGWRWLFIIDGIICVPVAIYGFLLFPDTPQTTSVPYLSDAERELARSRVPHHVHRSPFNWSFVKRVLGSWYFYGFVMLWVIAGETESFSSNSLLALYMKAHPGKYTVSQLNDYPTGVPAVGIVSTIFWATLTDFLGGKRYLVGYWIGITGVITSAMILAPSATTASTFAAYYWAGSVYACDLLVLPRVLQPTDVFSAGQATFFAWANDAMRYEEDSLRAVVIASMNAASGAINAWWSIVFYSANFAPKFTRGMWAMIGCSIALVIWTAGVTWMCVRTEKKRISQGVEAYNGDVGDEAISVDGNHTEKA</sequence>
<evidence type="ECO:0000256" key="2">
    <source>
        <dbReference type="ARBA" id="ARBA00022448"/>
    </source>
</evidence>
<evidence type="ECO:0000256" key="6">
    <source>
        <dbReference type="SAM" id="Phobius"/>
    </source>
</evidence>
<dbReference type="InterPro" id="IPR036259">
    <property type="entry name" value="MFS_trans_sf"/>
</dbReference>
<dbReference type="Proteomes" id="UP001341245">
    <property type="component" value="Unassembled WGS sequence"/>
</dbReference>
<feature type="transmembrane region" description="Helical" evidence="6">
    <location>
        <begin position="159"/>
        <end position="178"/>
    </location>
</feature>
<organism evidence="8 9">
    <name type="scientific">Aureobasidium pullulans</name>
    <name type="common">Black yeast</name>
    <name type="synonym">Pullularia pullulans</name>
    <dbReference type="NCBI Taxonomy" id="5580"/>
    <lineage>
        <taxon>Eukaryota</taxon>
        <taxon>Fungi</taxon>
        <taxon>Dikarya</taxon>
        <taxon>Ascomycota</taxon>
        <taxon>Pezizomycotina</taxon>
        <taxon>Dothideomycetes</taxon>
        <taxon>Dothideomycetidae</taxon>
        <taxon>Dothideales</taxon>
        <taxon>Saccotheciaceae</taxon>
        <taxon>Aureobasidium</taxon>
    </lineage>
</organism>
<feature type="transmembrane region" description="Helical" evidence="6">
    <location>
        <begin position="97"/>
        <end position="116"/>
    </location>
</feature>
<dbReference type="EMBL" id="JASGXD010000003">
    <property type="protein sequence ID" value="KAK6006626.1"/>
    <property type="molecule type" value="Genomic_DNA"/>
</dbReference>
<evidence type="ECO:0000313" key="9">
    <source>
        <dbReference type="Proteomes" id="UP001341245"/>
    </source>
</evidence>
<dbReference type="PROSITE" id="PS50850">
    <property type="entry name" value="MFS"/>
    <property type="match status" value="1"/>
</dbReference>
<protein>
    <recommendedName>
        <fullName evidence="7">Major facilitator superfamily (MFS) profile domain-containing protein</fullName>
    </recommendedName>
</protein>
<dbReference type="Gene3D" id="1.20.1250.20">
    <property type="entry name" value="MFS general substrate transporter like domains"/>
    <property type="match status" value="1"/>
</dbReference>
<proteinExistence type="predicted"/>
<evidence type="ECO:0000256" key="3">
    <source>
        <dbReference type="ARBA" id="ARBA00022692"/>
    </source>
</evidence>
<evidence type="ECO:0000256" key="1">
    <source>
        <dbReference type="ARBA" id="ARBA00004141"/>
    </source>
</evidence>
<comment type="caution">
    <text evidence="8">The sequence shown here is derived from an EMBL/GenBank/DDBJ whole genome shotgun (WGS) entry which is preliminary data.</text>
</comment>
<dbReference type="InterPro" id="IPR020846">
    <property type="entry name" value="MFS_dom"/>
</dbReference>
<reference evidence="8 9" key="1">
    <citation type="submission" date="2023-11" db="EMBL/GenBank/DDBJ databases">
        <title>Draft genome sequence and annotation of the polyextremotolerant black yeast-like fungus Aureobasidium pullulans NRRL 62042.</title>
        <authorList>
            <person name="Dielentheis-Frenken M.R.E."/>
            <person name="Wibberg D."/>
            <person name="Blank L.M."/>
            <person name="Tiso T."/>
        </authorList>
    </citation>
    <scope>NUCLEOTIDE SEQUENCE [LARGE SCALE GENOMIC DNA]</scope>
    <source>
        <strain evidence="8 9">NRRL 62042</strain>
    </source>
</reference>
<keyword evidence="5 6" id="KW-0472">Membrane</keyword>
<dbReference type="PANTHER" id="PTHR43791">
    <property type="entry name" value="PERMEASE-RELATED"/>
    <property type="match status" value="1"/>
</dbReference>
<dbReference type="PANTHER" id="PTHR43791:SF4">
    <property type="entry name" value="PANTOTHENATE TRANSPORTER FEN2"/>
    <property type="match status" value="1"/>
</dbReference>
<feature type="transmembrane region" description="Helical" evidence="6">
    <location>
        <begin position="190"/>
        <end position="213"/>
    </location>
</feature>
<keyword evidence="3 6" id="KW-0812">Transmembrane</keyword>
<keyword evidence="9" id="KW-1185">Reference proteome</keyword>
<feature type="transmembrane region" description="Helical" evidence="6">
    <location>
        <begin position="250"/>
        <end position="270"/>
    </location>
</feature>
<feature type="transmembrane region" description="Helical" evidence="6">
    <location>
        <begin position="356"/>
        <end position="373"/>
    </location>
</feature>
<feature type="transmembrane region" description="Helical" evidence="6">
    <location>
        <begin position="27"/>
        <end position="44"/>
    </location>
</feature>
<feature type="transmembrane region" description="Helical" evidence="6">
    <location>
        <begin position="304"/>
        <end position="323"/>
    </location>
</feature>
<gene>
    <name evidence="8" type="ORF">QM012_005634</name>
</gene>
<dbReference type="SUPFAM" id="SSF103473">
    <property type="entry name" value="MFS general substrate transporter"/>
    <property type="match status" value="1"/>
</dbReference>
<feature type="transmembrane region" description="Helical" evidence="6">
    <location>
        <begin position="330"/>
        <end position="350"/>
    </location>
</feature>
<feature type="transmembrane region" description="Helical" evidence="6">
    <location>
        <begin position="441"/>
        <end position="463"/>
    </location>
</feature>
<feature type="transmembrane region" description="Helical" evidence="6">
    <location>
        <begin position="407"/>
        <end position="429"/>
    </location>
</feature>
<comment type="subcellular location">
    <subcellularLocation>
        <location evidence="1">Membrane</location>
        <topology evidence="1">Multi-pass membrane protein</topology>
    </subcellularLocation>
</comment>
<accession>A0ABR0TR83</accession>
<evidence type="ECO:0000313" key="8">
    <source>
        <dbReference type="EMBL" id="KAK6006626.1"/>
    </source>
</evidence>
<evidence type="ECO:0000256" key="5">
    <source>
        <dbReference type="ARBA" id="ARBA00023136"/>
    </source>
</evidence>
<dbReference type="InterPro" id="IPR011701">
    <property type="entry name" value="MFS"/>
</dbReference>
<name>A0ABR0TR83_AURPU</name>
<keyword evidence="4 6" id="KW-1133">Transmembrane helix</keyword>
<feature type="domain" description="Major facilitator superfamily (MFS) profile" evidence="7">
    <location>
        <begin position="31"/>
        <end position="496"/>
    </location>
</feature>
<keyword evidence="2" id="KW-0813">Transport</keyword>
<dbReference type="Pfam" id="PF07690">
    <property type="entry name" value="MFS_1"/>
    <property type="match status" value="1"/>
</dbReference>
<evidence type="ECO:0000256" key="4">
    <source>
        <dbReference type="ARBA" id="ARBA00022989"/>
    </source>
</evidence>
<evidence type="ECO:0000259" key="7">
    <source>
        <dbReference type="PROSITE" id="PS50850"/>
    </source>
</evidence>